<keyword evidence="2" id="KW-0560">Oxidoreductase</keyword>
<sequence>MLAALDKRHEELIKRGQKSTCNSQTVAIRKEYGNLSPQEKTDYINAVLCLQGKAALTPTSLVPGARTRYDDFVATHINQTLTIHYTGNFLSWHRYYVWVYEQTLRNECGYTGYQPYWEWSKYVNAPQNSPLFDGSATSLSGNGAYIPGRNDTVLTAVTASGPVAPLYLTPGLGGGCISTGPFANLTVNLGPRGNPNAAPGPDGGLGYNPRCLKRDINPTTAQRFNNLTDILSLLTQNNDIYDFQMELQGIPGIGIGAHGGGHYTIGGDASDLFASPADPAFFVHHGQVDRMWTIWQNLDPEDRTYALAQTRTYLDLPPSANTTLDDPVELGYAGGEQKIIRELMSVVQGDFCYIYV</sequence>
<feature type="domain" description="Tyrosinase copper-binding" evidence="3">
    <location>
        <begin position="84"/>
        <end position="101"/>
    </location>
</feature>
<keyword evidence="1" id="KW-0479">Metal-binding</keyword>
<evidence type="ECO:0000259" key="3">
    <source>
        <dbReference type="PROSITE" id="PS00497"/>
    </source>
</evidence>
<dbReference type="GO" id="GO:0046872">
    <property type="term" value="F:metal ion binding"/>
    <property type="evidence" value="ECO:0007669"/>
    <property type="project" value="UniProtKB-KW"/>
</dbReference>
<name>A0A2J6RP99_HYAVF</name>
<dbReference type="InterPro" id="IPR002227">
    <property type="entry name" value="Tyrosinase_Cu-bd"/>
</dbReference>
<dbReference type="PRINTS" id="PR00092">
    <property type="entry name" value="TYROSINASE"/>
</dbReference>
<evidence type="ECO:0000256" key="1">
    <source>
        <dbReference type="ARBA" id="ARBA00022723"/>
    </source>
</evidence>
<dbReference type="SUPFAM" id="SSF48056">
    <property type="entry name" value="Di-copper centre-containing domain"/>
    <property type="match status" value="1"/>
</dbReference>
<evidence type="ECO:0000256" key="2">
    <source>
        <dbReference type="ARBA" id="ARBA00023002"/>
    </source>
</evidence>
<gene>
    <name evidence="5" type="ORF">L207DRAFT_488069</name>
</gene>
<dbReference type="EMBL" id="KZ613945">
    <property type="protein sequence ID" value="PMD40334.1"/>
    <property type="molecule type" value="Genomic_DNA"/>
</dbReference>
<dbReference type="Pfam" id="PF00264">
    <property type="entry name" value="Tyrosinase"/>
    <property type="match status" value="1"/>
</dbReference>
<dbReference type="STRING" id="1149755.A0A2J6RP99"/>
<proteinExistence type="predicted"/>
<organism evidence="5 6">
    <name type="scientific">Hyaloscypha variabilis (strain UAMH 11265 / GT02V1 / F)</name>
    <name type="common">Meliniomyces variabilis</name>
    <dbReference type="NCBI Taxonomy" id="1149755"/>
    <lineage>
        <taxon>Eukaryota</taxon>
        <taxon>Fungi</taxon>
        <taxon>Dikarya</taxon>
        <taxon>Ascomycota</taxon>
        <taxon>Pezizomycotina</taxon>
        <taxon>Leotiomycetes</taxon>
        <taxon>Helotiales</taxon>
        <taxon>Hyaloscyphaceae</taxon>
        <taxon>Hyaloscypha</taxon>
        <taxon>Hyaloscypha variabilis</taxon>
    </lineage>
</organism>
<dbReference type="OrthoDB" id="6132182at2759"/>
<dbReference type="Gene3D" id="1.10.1280.10">
    <property type="entry name" value="Di-copper center containing domain from catechol oxidase"/>
    <property type="match status" value="1"/>
</dbReference>
<dbReference type="Proteomes" id="UP000235786">
    <property type="component" value="Unassembled WGS sequence"/>
</dbReference>
<feature type="domain" description="Tyrosinase copper-binding" evidence="4">
    <location>
        <begin position="278"/>
        <end position="289"/>
    </location>
</feature>
<accession>A0A2J6RP99</accession>
<dbReference type="PROSITE" id="PS00498">
    <property type="entry name" value="TYROSINASE_2"/>
    <property type="match status" value="1"/>
</dbReference>
<evidence type="ECO:0000259" key="4">
    <source>
        <dbReference type="PROSITE" id="PS00498"/>
    </source>
</evidence>
<dbReference type="GO" id="GO:0016491">
    <property type="term" value="F:oxidoreductase activity"/>
    <property type="evidence" value="ECO:0007669"/>
    <property type="project" value="UniProtKB-KW"/>
</dbReference>
<reference evidence="5 6" key="1">
    <citation type="submission" date="2016-04" db="EMBL/GenBank/DDBJ databases">
        <title>A degradative enzymes factory behind the ericoid mycorrhizal symbiosis.</title>
        <authorList>
            <consortium name="DOE Joint Genome Institute"/>
            <person name="Martino E."/>
            <person name="Morin E."/>
            <person name="Grelet G."/>
            <person name="Kuo A."/>
            <person name="Kohler A."/>
            <person name="Daghino S."/>
            <person name="Barry K."/>
            <person name="Choi C."/>
            <person name="Cichocki N."/>
            <person name="Clum A."/>
            <person name="Copeland A."/>
            <person name="Hainaut M."/>
            <person name="Haridas S."/>
            <person name="Labutti K."/>
            <person name="Lindquist E."/>
            <person name="Lipzen A."/>
            <person name="Khouja H.-R."/>
            <person name="Murat C."/>
            <person name="Ohm R."/>
            <person name="Olson A."/>
            <person name="Spatafora J."/>
            <person name="Veneault-Fourrey C."/>
            <person name="Henrissat B."/>
            <person name="Grigoriev I."/>
            <person name="Martin F."/>
            <person name="Perotto S."/>
        </authorList>
    </citation>
    <scope>NUCLEOTIDE SEQUENCE [LARGE SCALE GENOMIC DNA]</scope>
    <source>
        <strain evidence="5 6">F</strain>
    </source>
</reference>
<dbReference type="InterPro" id="IPR008922">
    <property type="entry name" value="Di-copper_centre_dom_sf"/>
</dbReference>
<dbReference type="PROSITE" id="PS00497">
    <property type="entry name" value="TYROSINASE_1"/>
    <property type="match status" value="1"/>
</dbReference>
<dbReference type="AlphaFoldDB" id="A0A2J6RP99"/>
<keyword evidence="6" id="KW-1185">Reference proteome</keyword>
<dbReference type="PANTHER" id="PTHR11474:SF125">
    <property type="entry name" value="N-ACETYL-6-HYDROXYTRYPTOPHAN OXIDASE IVOB-RELATED"/>
    <property type="match status" value="1"/>
</dbReference>
<protein>
    <submittedName>
        <fullName evidence="5">Di-copper centre-containing protein</fullName>
    </submittedName>
</protein>
<dbReference type="InterPro" id="IPR050316">
    <property type="entry name" value="Tyrosinase/Hemocyanin"/>
</dbReference>
<dbReference type="PANTHER" id="PTHR11474">
    <property type="entry name" value="TYROSINASE FAMILY MEMBER"/>
    <property type="match status" value="1"/>
</dbReference>
<evidence type="ECO:0000313" key="5">
    <source>
        <dbReference type="EMBL" id="PMD40334.1"/>
    </source>
</evidence>
<evidence type="ECO:0000313" key="6">
    <source>
        <dbReference type="Proteomes" id="UP000235786"/>
    </source>
</evidence>